<evidence type="ECO:0000256" key="6">
    <source>
        <dbReference type="ARBA" id="ARBA00022833"/>
    </source>
</evidence>
<dbReference type="Proteomes" id="UP000437017">
    <property type="component" value="Unassembled WGS sequence"/>
</dbReference>
<feature type="region of interest" description="Disordered" evidence="12">
    <location>
        <begin position="277"/>
        <end position="298"/>
    </location>
</feature>
<keyword evidence="15" id="KW-1185">Reference proteome</keyword>
<dbReference type="GO" id="GO:0000978">
    <property type="term" value="F:RNA polymerase II cis-regulatory region sequence-specific DNA binding"/>
    <property type="evidence" value="ECO:0007669"/>
    <property type="project" value="TreeGrafter"/>
</dbReference>
<sequence>MAQVDPQDGQGEASPLCSYDPRMLSMNLEREDEDHGQAGDKGGTGDTGQQAHSRLSSQGTQDKTDLPRQHPSLSHEGFGQMQPPGDPLPAGNDGDWRANLDAALGVPSNFPGSGRYFCAQKGVDESPDSSSPACVPKAAGSWDPSTQETHIPAQGSATPANLAAEALAKVRKGFKDQNPAGAGEGGQREARMMEHQRVHSGERPFPCPTCGKCFTKSSNLIEHQTLHTGQRPFKCADCGVAFAQPSRLARHQRIHTGERPFPCAQYCGQAFTRSNHLQRHRAKHRSCKKEPIPSSSDE</sequence>
<keyword evidence="4" id="KW-0677">Repeat</keyword>
<dbReference type="InterPro" id="IPR013087">
    <property type="entry name" value="Znf_C2H2_type"/>
</dbReference>
<keyword evidence="8" id="KW-0238">DNA-binding</keyword>
<keyword evidence="7" id="KW-0805">Transcription regulation</keyword>
<feature type="region of interest" description="Disordered" evidence="12">
    <location>
        <begin position="1"/>
        <end position="99"/>
    </location>
</feature>
<comment type="caution">
    <text evidence="14">The sequence shown here is derived from an EMBL/GenBank/DDBJ whole genome shotgun (WGS) entry which is preliminary data.</text>
</comment>
<name>A0A643BRE6_BALPH</name>
<feature type="compositionally biased region" description="Basic residues" evidence="12">
    <location>
        <begin position="277"/>
        <end position="287"/>
    </location>
</feature>
<evidence type="ECO:0000256" key="2">
    <source>
        <dbReference type="ARBA" id="ARBA00006991"/>
    </source>
</evidence>
<evidence type="ECO:0000313" key="15">
    <source>
        <dbReference type="Proteomes" id="UP000437017"/>
    </source>
</evidence>
<evidence type="ECO:0000256" key="9">
    <source>
        <dbReference type="ARBA" id="ARBA00023163"/>
    </source>
</evidence>
<dbReference type="Pfam" id="PF00096">
    <property type="entry name" value="zf-C2H2"/>
    <property type="match status" value="3"/>
</dbReference>
<dbReference type="FunFam" id="3.30.160.60:FF:002208">
    <property type="entry name" value="Zinc finger protein 787"/>
    <property type="match status" value="1"/>
</dbReference>
<accession>A0A643BRE6</accession>
<keyword evidence="9" id="KW-0804">Transcription</keyword>
<evidence type="ECO:0000256" key="8">
    <source>
        <dbReference type="ARBA" id="ARBA00023125"/>
    </source>
</evidence>
<gene>
    <name evidence="14" type="ORF">E2I00_015033</name>
</gene>
<feature type="compositionally biased region" description="Polar residues" evidence="12">
    <location>
        <begin position="52"/>
        <end position="61"/>
    </location>
</feature>
<reference evidence="14 15" key="1">
    <citation type="journal article" date="2019" name="PLoS ONE">
        <title>Genomic analyses reveal an absence of contemporary introgressive admixture between fin whales and blue whales, despite known hybrids.</title>
        <authorList>
            <person name="Westbury M.V."/>
            <person name="Petersen B."/>
            <person name="Lorenzen E.D."/>
        </authorList>
    </citation>
    <scope>NUCLEOTIDE SEQUENCE [LARGE SCALE GENOMIC DNA]</scope>
    <source>
        <strain evidence="14">FinWhale-01</strain>
    </source>
</reference>
<dbReference type="FunFam" id="3.30.160.60:FF:000185">
    <property type="entry name" value="zinc finger protein 319"/>
    <property type="match status" value="1"/>
</dbReference>
<dbReference type="PROSITE" id="PS50157">
    <property type="entry name" value="ZINC_FINGER_C2H2_2"/>
    <property type="match status" value="3"/>
</dbReference>
<keyword evidence="6" id="KW-0862">Zinc</keyword>
<evidence type="ECO:0000256" key="11">
    <source>
        <dbReference type="PROSITE-ProRule" id="PRU00042"/>
    </source>
</evidence>
<dbReference type="FunFam" id="3.30.160.60:FF:000785">
    <property type="entry name" value="zinc finger protein 648"/>
    <property type="match status" value="1"/>
</dbReference>
<feature type="domain" description="C2H2-type" evidence="13">
    <location>
        <begin position="205"/>
        <end position="232"/>
    </location>
</feature>
<dbReference type="GO" id="GO:0000981">
    <property type="term" value="F:DNA-binding transcription factor activity, RNA polymerase II-specific"/>
    <property type="evidence" value="ECO:0007669"/>
    <property type="project" value="TreeGrafter"/>
</dbReference>
<dbReference type="GO" id="GO:0008270">
    <property type="term" value="F:zinc ion binding"/>
    <property type="evidence" value="ECO:0007669"/>
    <property type="project" value="UniProtKB-KW"/>
</dbReference>
<feature type="domain" description="C2H2-type" evidence="13">
    <location>
        <begin position="261"/>
        <end position="289"/>
    </location>
</feature>
<feature type="domain" description="C2H2-type" evidence="13">
    <location>
        <begin position="233"/>
        <end position="260"/>
    </location>
</feature>
<dbReference type="InterPro" id="IPR036236">
    <property type="entry name" value="Znf_C2H2_sf"/>
</dbReference>
<dbReference type="SMART" id="SM00355">
    <property type="entry name" value="ZnF_C2H2"/>
    <property type="match status" value="3"/>
</dbReference>
<dbReference type="PROSITE" id="PS00028">
    <property type="entry name" value="ZINC_FINGER_C2H2_1"/>
    <property type="match status" value="3"/>
</dbReference>
<evidence type="ECO:0000256" key="4">
    <source>
        <dbReference type="ARBA" id="ARBA00022737"/>
    </source>
</evidence>
<organism evidence="14 15">
    <name type="scientific">Balaenoptera physalus</name>
    <name type="common">Fin whale</name>
    <name type="synonym">Balaena physalus</name>
    <dbReference type="NCBI Taxonomy" id="9770"/>
    <lineage>
        <taxon>Eukaryota</taxon>
        <taxon>Metazoa</taxon>
        <taxon>Chordata</taxon>
        <taxon>Craniata</taxon>
        <taxon>Vertebrata</taxon>
        <taxon>Euteleostomi</taxon>
        <taxon>Mammalia</taxon>
        <taxon>Eutheria</taxon>
        <taxon>Laurasiatheria</taxon>
        <taxon>Artiodactyla</taxon>
        <taxon>Whippomorpha</taxon>
        <taxon>Cetacea</taxon>
        <taxon>Mysticeti</taxon>
        <taxon>Balaenopteridae</taxon>
        <taxon>Balaenoptera</taxon>
    </lineage>
</organism>
<dbReference type="OrthoDB" id="654211at2759"/>
<evidence type="ECO:0000256" key="5">
    <source>
        <dbReference type="ARBA" id="ARBA00022771"/>
    </source>
</evidence>
<evidence type="ECO:0000256" key="3">
    <source>
        <dbReference type="ARBA" id="ARBA00022723"/>
    </source>
</evidence>
<evidence type="ECO:0000256" key="10">
    <source>
        <dbReference type="ARBA" id="ARBA00023242"/>
    </source>
</evidence>
<dbReference type="AlphaFoldDB" id="A0A643BRE6"/>
<keyword evidence="5 11" id="KW-0863">Zinc-finger</keyword>
<evidence type="ECO:0000259" key="13">
    <source>
        <dbReference type="PROSITE" id="PS50157"/>
    </source>
</evidence>
<proteinExistence type="inferred from homology"/>
<evidence type="ECO:0000256" key="1">
    <source>
        <dbReference type="ARBA" id="ARBA00004123"/>
    </source>
</evidence>
<keyword evidence="3" id="KW-0479">Metal-binding</keyword>
<keyword evidence="10" id="KW-0539">Nucleus</keyword>
<dbReference type="EMBL" id="SGJD01005875">
    <property type="protein sequence ID" value="KAB0390175.1"/>
    <property type="molecule type" value="Genomic_DNA"/>
</dbReference>
<evidence type="ECO:0000256" key="12">
    <source>
        <dbReference type="SAM" id="MobiDB-lite"/>
    </source>
</evidence>
<dbReference type="PANTHER" id="PTHR23235">
    <property type="entry name" value="KRUEPPEL-LIKE TRANSCRIPTION FACTOR"/>
    <property type="match status" value="1"/>
</dbReference>
<evidence type="ECO:0000313" key="14">
    <source>
        <dbReference type="EMBL" id="KAB0390175.1"/>
    </source>
</evidence>
<comment type="similarity">
    <text evidence="2">Belongs to the krueppel C2H2-type zinc-finger protein family.</text>
</comment>
<feature type="region of interest" description="Disordered" evidence="12">
    <location>
        <begin position="123"/>
        <end position="156"/>
    </location>
</feature>
<dbReference type="PANTHER" id="PTHR23235:SF178">
    <property type="entry name" value="C2H2-TYPE DOMAIN-CONTAINING PROTEIN-RELATED"/>
    <property type="match status" value="1"/>
</dbReference>
<evidence type="ECO:0000256" key="7">
    <source>
        <dbReference type="ARBA" id="ARBA00023015"/>
    </source>
</evidence>
<dbReference type="Gene3D" id="3.30.160.60">
    <property type="entry name" value="Classic Zinc Finger"/>
    <property type="match status" value="3"/>
</dbReference>
<protein>
    <recommendedName>
        <fullName evidence="13">C2H2-type domain-containing protein</fullName>
    </recommendedName>
</protein>
<dbReference type="SUPFAM" id="SSF57667">
    <property type="entry name" value="beta-beta-alpha zinc fingers"/>
    <property type="match status" value="2"/>
</dbReference>
<dbReference type="GO" id="GO:0005634">
    <property type="term" value="C:nucleus"/>
    <property type="evidence" value="ECO:0007669"/>
    <property type="project" value="UniProtKB-SubCell"/>
</dbReference>
<comment type="subcellular location">
    <subcellularLocation>
        <location evidence="1">Nucleus</location>
    </subcellularLocation>
</comment>